<dbReference type="Proteomes" id="UP000245207">
    <property type="component" value="Unassembled WGS sequence"/>
</dbReference>
<evidence type="ECO:0000313" key="8">
    <source>
        <dbReference type="Proteomes" id="UP000245207"/>
    </source>
</evidence>
<keyword evidence="1" id="KW-0479">Metal-binding</keyword>
<organism evidence="7 8">
    <name type="scientific">Artemisia annua</name>
    <name type="common">Sweet wormwood</name>
    <dbReference type="NCBI Taxonomy" id="35608"/>
    <lineage>
        <taxon>Eukaryota</taxon>
        <taxon>Viridiplantae</taxon>
        <taxon>Streptophyta</taxon>
        <taxon>Embryophyta</taxon>
        <taxon>Tracheophyta</taxon>
        <taxon>Spermatophyta</taxon>
        <taxon>Magnoliopsida</taxon>
        <taxon>eudicotyledons</taxon>
        <taxon>Gunneridae</taxon>
        <taxon>Pentapetalae</taxon>
        <taxon>asterids</taxon>
        <taxon>campanulids</taxon>
        <taxon>Asterales</taxon>
        <taxon>Asteraceae</taxon>
        <taxon>Asteroideae</taxon>
        <taxon>Anthemideae</taxon>
        <taxon>Artemisiinae</taxon>
        <taxon>Artemisia</taxon>
    </lineage>
</organism>
<evidence type="ECO:0000259" key="6">
    <source>
        <dbReference type="PROSITE" id="PS50966"/>
    </source>
</evidence>
<protein>
    <recommendedName>
        <fullName evidence="6">SWIM-type domain-containing protein</fullName>
    </recommendedName>
</protein>
<dbReference type="AlphaFoldDB" id="A0A2U1PMN9"/>
<feature type="region of interest" description="Disordered" evidence="5">
    <location>
        <begin position="563"/>
        <end position="585"/>
    </location>
</feature>
<gene>
    <name evidence="7" type="ORF">CTI12_AA120390</name>
</gene>
<proteinExistence type="predicted"/>
<sequence>MVLLTVTFYHDGLFIGPPLEYAAGKKDIMKDLDFGGMTYALGNGGKIEVYVEHHGYDIHSWFPKDDVDLEESDEDECQLVDISAYVEEQYVGEEEVDIPNKCTNDPFLNRLCKTDAHKTPRNTFGTNEGDTKALEQDEIEDQNVDPIYKVKKGVEYPDFDPNQPWKEMKPILGMRFKDHEEMKLMLANYGVANGYQLWYKRNDYKSLLVLCSRNVEQGRCVSKNEASFQIKTLIPYHNCARVFDICSLVTYKWIASHYVREIDKLEEQNKELYMSMKVDLIEHYAQLWDYQARLLHTNPGSTVKLDVEEGAGGRTYFKRFYVCFKGLSRIEKAIIEKVRDSVARERVKVRDINLVRYWEVYASGYQEFEVRKLNEGYGVNLEAKKCTCRRWDLTGAPCIHAVAAYAMLLRDPAEVVSECYGKEAWVKTYSYFIKPVGGKALWDKTGITPLPLPPKKRKMPGRPKGKRVKHPSEVNDSNSQRVSRLGRTMTCNNCYQKGHNKTRCTNERVDPPTKEVRKAGKKKGGQCGFQNAASALKRMRMDPGASGSGSRQNERILLNQWKKPFQFDEDGTGSTPDKAFDIFNE</sequence>
<evidence type="ECO:0000256" key="2">
    <source>
        <dbReference type="ARBA" id="ARBA00022771"/>
    </source>
</evidence>
<keyword evidence="8" id="KW-1185">Reference proteome</keyword>
<dbReference type="PROSITE" id="PS50966">
    <property type="entry name" value="ZF_SWIM"/>
    <property type="match status" value="1"/>
</dbReference>
<comment type="caution">
    <text evidence="7">The sequence shown here is derived from an EMBL/GenBank/DDBJ whole genome shotgun (WGS) entry which is preliminary data.</text>
</comment>
<dbReference type="GO" id="GO:0008270">
    <property type="term" value="F:zinc ion binding"/>
    <property type="evidence" value="ECO:0007669"/>
    <property type="project" value="UniProtKB-KW"/>
</dbReference>
<dbReference type="SMART" id="SM00575">
    <property type="entry name" value="ZnF_PMZ"/>
    <property type="match status" value="1"/>
</dbReference>
<keyword evidence="2 4" id="KW-0863">Zinc-finger</keyword>
<dbReference type="STRING" id="35608.A0A2U1PMN9"/>
<dbReference type="Pfam" id="PF04434">
    <property type="entry name" value="SWIM"/>
    <property type="match status" value="1"/>
</dbReference>
<dbReference type="OrthoDB" id="1918246at2759"/>
<dbReference type="InterPro" id="IPR007527">
    <property type="entry name" value="Znf_SWIM"/>
</dbReference>
<reference evidence="7 8" key="1">
    <citation type="journal article" date="2018" name="Mol. Plant">
        <title>The genome of Artemisia annua provides insight into the evolution of Asteraceae family and artemisinin biosynthesis.</title>
        <authorList>
            <person name="Shen Q."/>
            <person name="Zhang L."/>
            <person name="Liao Z."/>
            <person name="Wang S."/>
            <person name="Yan T."/>
            <person name="Shi P."/>
            <person name="Liu M."/>
            <person name="Fu X."/>
            <person name="Pan Q."/>
            <person name="Wang Y."/>
            <person name="Lv Z."/>
            <person name="Lu X."/>
            <person name="Zhang F."/>
            <person name="Jiang W."/>
            <person name="Ma Y."/>
            <person name="Chen M."/>
            <person name="Hao X."/>
            <person name="Li L."/>
            <person name="Tang Y."/>
            <person name="Lv G."/>
            <person name="Zhou Y."/>
            <person name="Sun X."/>
            <person name="Brodelius P.E."/>
            <person name="Rose J.K.C."/>
            <person name="Tang K."/>
        </authorList>
    </citation>
    <scope>NUCLEOTIDE SEQUENCE [LARGE SCALE GENOMIC DNA]</scope>
    <source>
        <strain evidence="8">cv. Huhao1</strain>
        <tissue evidence="7">Leaf</tissue>
    </source>
</reference>
<feature type="compositionally biased region" description="Basic and acidic residues" evidence="5">
    <location>
        <begin position="504"/>
        <end position="518"/>
    </location>
</feature>
<evidence type="ECO:0000256" key="4">
    <source>
        <dbReference type="PROSITE-ProRule" id="PRU00325"/>
    </source>
</evidence>
<evidence type="ECO:0000256" key="3">
    <source>
        <dbReference type="ARBA" id="ARBA00022833"/>
    </source>
</evidence>
<evidence type="ECO:0000256" key="1">
    <source>
        <dbReference type="ARBA" id="ARBA00022723"/>
    </source>
</evidence>
<evidence type="ECO:0000313" key="7">
    <source>
        <dbReference type="EMBL" id="PWA87023.1"/>
    </source>
</evidence>
<feature type="region of interest" description="Disordered" evidence="5">
    <location>
        <begin position="448"/>
        <end position="481"/>
    </location>
</feature>
<dbReference type="PANTHER" id="PTHR31973">
    <property type="entry name" value="POLYPROTEIN, PUTATIVE-RELATED"/>
    <property type="match status" value="1"/>
</dbReference>
<dbReference type="PANTHER" id="PTHR31973:SF189">
    <property type="entry name" value="TRANSPOSASE, MUDR, PLANT, MULE TRANSPOSASE DOMAIN PROTEIN-RELATED"/>
    <property type="match status" value="1"/>
</dbReference>
<name>A0A2U1PMN9_ARTAN</name>
<evidence type="ECO:0000256" key="5">
    <source>
        <dbReference type="SAM" id="MobiDB-lite"/>
    </source>
</evidence>
<feature type="region of interest" description="Disordered" evidence="5">
    <location>
        <begin position="503"/>
        <end position="527"/>
    </location>
</feature>
<accession>A0A2U1PMN9</accession>
<feature type="compositionally biased region" description="Basic residues" evidence="5">
    <location>
        <begin position="454"/>
        <end position="469"/>
    </location>
</feature>
<dbReference type="EMBL" id="PKPP01000957">
    <property type="protein sequence ID" value="PWA87023.1"/>
    <property type="molecule type" value="Genomic_DNA"/>
</dbReference>
<dbReference type="InterPro" id="IPR006564">
    <property type="entry name" value="Znf_PMZ"/>
</dbReference>
<feature type="domain" description="SWIM-type" evidence="6">
    <location>
        <begin position="377"/>
        <end position="409"/>
    </location>
</feature>
<keyword evidence="3" id="KW-0862">Zinc</keyword>